<feature type="compositionally biased region" description="Basic and acidic residues" evidence="1">
    <location>
        <begin position="477"/>
        <end position="489"/>
    </location>
</feature>
<dbReference type="EMBL" id="KZ293440">
    <property type="protein sequence ID" value="PBK66561.1"/>
    <property type="molecule type" value="Genomic_DNA"/>
</dbReference>
<sequence length="496" mass="56303">MAIWVASCFQECTWFNTMTHAYLRQIFRGLQGRSRMVFDNENVDELTGKGNGADINWCMWQASHPIIFTCSLSHSNHAAATQQPTATQKSSDPVLRIFTPIHSTLDKNLVSVHTGTTAYAISLLDATQLPLYIRSCREERHGSSRADLVSLPERSVYPWFLSRQDEYMVLDADYKEDWFIKRVFDQLVMQELRASPQWNGRRYGLTHGATVWSEEASMTLHGRQDRLGWGDDDPVEMGPLDNLANDLLHAMPLLEEGTGPGISTITYSNFQPMPKGQNKRPPFVYTDEQHRHLHKKAVFHAKAKNSRSPFVLQRFLDAFFMEWFLLYPEDTSLSGFELEATQHFQKKDLLKMLPWAYWMSPFTAQPTDAAVDQELNEARILRLSQEAQPAGVSSLSAQIQAAVEERQERLEAEAVSELEALEEALEKVVVMAEVMDADSPTKTHLRHSGATPTGHFSDPVCTTTFYAALDTLKDLHEEEEREAGEDHAEGTVVDFF</sequence>
<feature type="region of interest" description="Disordered" evidence="1">
    <location>
        <begin position="477"/>
        <end position="496"/>
    </location>
</feature>
<gene>
    <name evidence="2" type="ORF">ARMSODRAFT_977473</name>
</gene>
<reference evidence="3" key="1">
    <citation type="journal article" date="2017" name="Nat. Ecol. Evol.">
        <title>Genome expansion and lineage-specific genetic innovations in the forest pathogenic fungi Armillaria.</title>
        <authorList>
            <person name="Sipos G."/>
            <person name="Prasanna A.N."/>
            <person name="Walter M.C."/>
            <person name="O'Connor E."/>
            <person name="Balint B."/>
            <person name="Krizsan K."/>
            <person name="Kiss B."/>
            <person name="Hess J."/>
            <person name="Varga T."/>
            <person name="Slot J."/>
            <person name="Riley R."/>
            <person name="Boka B."/>
            <person name="Rigling D."/>
            <person name="Barry K."/>
            <person name="Lee J."/>
            <person name="Mihaltcheva S."/>
            <person name="LaButti K."/>
            <person name="Lipzen A."/>
            <person name="Waldron R."/>
            <person name="Moloney N.M."/>
            <person name="Sperisen C."/>
            <person name="Kredics L."/>
            <person name="Vagvoelgyi C."/>
            <person name="Patrignani A."/>
            <person name="Fitzpatrick D."/>
            <person name="Nagy I."/>
            <person name="Doyle S."/>
            <person name="Anderson J.B."/>
            <person name="Grigoriev I.V."/>
            <person name="Gueldener U."/>
            <person name="Muensterkoetter M."/>
            <person name="Nagy L.G."/>
        </authorList>
    </citation>
    <scope>NUCLEOTIDE SEQUENCE [LARGE SCALE GENOMIC DNA]</scope>
    <source>
        <strain evidence="3">28-4</strain>
    </source>
</reference>
<proteinExistence type="predicted"/>
<name>A0A2H3B6R6_9AGAR</name>
<dbReference type="Proteomes" id="UP000218334">
    <property type="component" value="Unassembled WGS sequence"/>
</dbReference>
<evidence type="ECO:0000313" key="2">
    <source>
        <dbReference type="EMBL" id="PBK66561.1"/>
    </source>
</evidence>
<organism evidence="2 3">
    <name type="scientific">Armillaria solidipes</name>
    <dbReference type="NCBI Taxonomy" id="1076256"/>
    <lineage>
        <taxon>Eukaryota</taxon>
        <taxon>Fungi</taxon>
        <taxon>Dikarya</taxon>
        <taxon>Basidiomycota</taxon>
        <taxon>Agaricomycotina</taxon>
        <taxon>Agaricomycetes</taxon>
        <taxon>Agaricomycetidae</taxon>
        <taxon>Agaricales</taxon>
        <taxon>Marasmiineae</taxon>
        <taxon>Physalacriaceae</taxon>
        <taxon>Armillaria</taxon>
    </lineage>
</organism>
<dbReference type="AlphaFoldDB" id="A0A2H3B6R6"/>
<evidence type="ECO:0000313" key="3">
    <source>
        <dbReference type="Proteomes" id="UP000218334"/>
    </source>
</evidence>
<keyword evidence="3" id="KW-1185">Reference proteome</keyword>
<accession>A0A2H3B6R6</accession>
<protein>
    <submittedName>
        <fullName evidence="2">Uncharacterized protein</fullName>
    </submittedName>
</protein>
<evidence type="ECO:0000256" key="1">
    <source>
        <dbReference type="SAM" id="MobiDB-lite"/>
    </source>
</evidence>